<accession>A0ABS0GYK4</accession>
<name>A0ABS0GYK4_9ACTN</name>
<comment type="caution">
    <text evidence="1">The sequence shown here is derived from an EMBL/GenBank/DDBJ whole genome shotgun (WGS) entry which is preliminary data.</text>
</comment>
<reference evidence="1 2" key="1">
    <citation type="submission" date="2020-11" db="EMBL/GenBank/DDBJ databases">
        <title>A novel isolate from a Black sea contaminated sediment with potential to produce alkanes: Plantactinospora alkalitolerans sp. nov.</title>
        <authorList>
            <person name="Carro L."/>
            <person name="Veyisoglu A."/>
            <person name="Guven K."/>
            <person name="Schumann P."/>
            <person name="Klenk H.-P."/>
            <person name="Sahin N."/>
        </authorList>
    </citation>
    <scope>NUCLEOTIDE SEQUENCE [LARGE SCALE GENOMIC DNA]</scope>
    <source>
        <strain evidence="1 2">S1510</strain>
    </source>
</reference>
<dbReference type="EMBL" id="JADPUN010000187">
    <property type="protein sequence ID" value="MBF9131272.1"/>
    <property type="molecule type" value="Genomic_DNA"/>
</dbReference>
<evidence type="ECO:0000313" key="1">
    <source>
        <dbReference type="EMBL" id="MBF9131272.1"/>
    </source>
</evidence>
<dbReference type="Proteomes" id="UP000638560">
    <property type="component" value="Unassembled WGS sequence"/>
</dbReference>
<sequence>MVIGFVVGIAICGGLAIHDTMTKNRPRPPDLRTLLLPAPGDTLPCAMDGVVLPRAALAQSAAFSGDVAALLGETRISSGAFRCWITLPATAGGEAVSIHVMLMRLADPVQAEQVMARYGPAQLQAVGATDVADIPGVAQGRSFTLPGTPSPRRFAVARRAETLLVMFGQGSPSFNTAAIDQVAVRQYERL</sequence>
<gene>
    <name evidence="1" type="ORF">I0C86_20235</name>
</gene>
<organism evidence="1 2">
    <name type="scientific">Plantactinospora alkalitolerans</name>
    <dbReference type="NCBI Taxonomy" id="2789879"/>
    <lineage>
        <taxon>Bacteria</taxon>
        <taxon>Bacillati</taxon>
        <taxon>Actinomycetota</taxon>
        <taxon>Actinomycetes</taxon>
        <taxon>Micromonosporales</taxon>
        <taxon>Micromonosporaceae</taxon>
        <taxon>Plantactinospora</taxon>
    </lineage>
</organism>
<evidence type="ECO:0000313" key="2">
    <source>
        <dbReference type="Proteomes" id="UP000638560"/>
    </source>
</evidence>
<dbReference type="RefSeq" id="WP_196202831.1">
    <property type="nucleotide sequence ID" value="NZ_JADPUN010000187.1"/>
</dbReference>
<evidence type="ECO:0008006" key="3">
    <source>
        <dbReference type="Google" id="ProtNLM"/>
    </source>
</evidence>
<proteinExistence type="predicted"/>
<protein>
    <recommendedName>
        <fullName evidence="3">DUF3558 domain-containing protein</fullName>
    </recommendedName>
</protein>
<keyword evidence="2" id="KW-1185">Reference proteome</keyword>